<comment type="function">
    <text evidence="1 15">DNA-dependent RNA polymerase catalyzes the transcription of DNA into RNA using the four ribonucleoside triphosphates as substrates.</text>
</comment>
<feature type="domain" description="DNA-directed RNA polymerase subunit 2 hybrid-binding" evidence="16">
    <location>
        <begin position="517"/>
        <end position="921"/>
    </location>
</feature>
<evidence type="ECO:0000259" key="16">
    <source>
        <dbReference type="Pfam" id="PF00562"/>
    </source>
</evidence>
<feature type="domain" description="RNA polymerase Rpb2" evidence="17">
    <location>
        <begin position="924"/>
        <end position="954"/>
    </location>
</feature>
<dbReference type="GO" id="GO:0020011">
    <property type="term" value="C:apicoplast"/>
    <property type="evidence" value="ECO:0007669"/>
    <property type="project" value="UniProtKB-SubCell"/>
</dbReference>
<dbReference type="EC" id="2.7.7.6" evidence="4 15"/>
<evidence type="ECO:0000256" key="3">
    <source>
        <dbReference type="ARBA" id="ARBA00006835"/>
    </source>
</evidence>
<dbReference type="GO" id="GO:0000428">
    <property type="term" value="C:DNA-directed RNA polymerase complex"/>
    <property type="evidence" value="ECO:0007669"/>
    <property type="project" value="UniProtKB-KW"/>
</dbReference>
<evidence type="ECO:0000256" key="10">
    <source>
        <dbReference type="ARBA" id="ARBA00022887"/>
    </source>
</evidence>
<evidence type="ECO:0000256" key="15">
    <source>
        <dbReference type="RuleBase" id="RU363031"/>
    </source>
</evidence>
<comment type="similarity">
    <text evidence="3 14">Belongs to the RNA polymerase beta chain family.</text>
</comment>
<dbReference type="PROSITE" id="PS01166">
    <property type="entry name" value="RNA_POL_BETA"/>
    <property type="match status" value="1"/>
</dbReference>
<dbReference type="Gene3D" id="2.40.270.10">
    <property type="entry name" value="DNA-directed RNA polymerase, subunit 2, domain 6"/>
    <property type="match status" value="2"/>
</dbReference>
<dbReference type="GO" id="GO:0003899">
    <property type="term" value="F:DNA-directed RNA polymerase activity"/>
    <property type="evidence" value="ECO:0007669"/>
    <property type="project" value="UniProtKB-EC"/>
</dbReference>
<comment type="catalytic activity">
    <reaction evidence="13 15">
        <text>RNA(n) + a ribonucleoside 5'-triphosphate = RNA(n+1) + diphosphate</text>
        <dbReference type="Rhea" id="RHEA:21248"/>
        <dbReference type="Rhea" id="RHEA-COMP:14527"/>
        <dbReference type="Rhea" id="RHEA-COMP:17342"/>
        <dbReference type="ChEBI" id="CHEBI:33019"/>
        <dbReference type="ChEBI" id="CHEBI:61557"/>
        <dbReference type="ChEBI" id="CHEBI:140395"/>
        <dbReference type="EC" id="2.7.7.6"/>
    </reaction>
</comment>
<dbReference type="Gene3D" id="3.90.1100.10">
    <property type="match status" value="1"/>
</dbReference>
<dbReference type="Gene3D" id="3.90.1800.10">
    <property type="entry name" value="RNA polymerase alpha subunit dimerisation domain"/>
    <property type="match status" value="1"/>
</dbReference>
<evidence type="ECO:0000259" key="17">
    <source>
        <dbReference type="Pfam" id="PF04560"/>
    </source>
</evidence>
<dbReference type="Proteomes" id="UP000244811">
    <property type="component" value="Apicoplast Pltd"/>
</dbReference>
<dbReference type="InterPro" id="IPR007120">
    <property type="entry name" value="DNA-dir_RNAP_su2_dom"/>
</dbReference>
<dbReference type="PANTHER" id="PTHR20856">
    <property type="entry name" value="DNA-DIRECTED RNA POLYMERASE I SUBUNIT 2"/>
    <property type="match status" value="1"/>
</dbReference>
<evidence type="ECO:0000313" key="19">
    <source>
        <dbReference type="EMBL" id="UVC46396.1"/>
    </source>
</evidence>
<dbReference type="InterPro" id="IPR015712">
    <property type="entry name" value="DNA-dir_RNA_pol_su2"/>
</dbReference>
<dbReference type="Gene3D" id="2.30.150.10">
    <property type="entry name" value="DNA-directed RNA polymerase, beta subunit, external 1 domain"/>
    <property type="match status" value="1"/>
</dbReference>
<name>A0A976XJH2_THEOR</name>
<organism evidence="19 20">
    <name type="scientific">Theileria orientalis</name>
    <dbReference type="NCBI Taxonomy" id="68886"/>
    <lineage>
        <taxon>Eukaryota</taxon>
        <taxon>Sar</taxon>
        <taxon>Alveolata</taxon>
        <taxon>Apicomplexa</taxon>
        <taxon>Aconoidasida</taxon>
        <taxon>Piroplasmida</taxon>
        <taxon>Theileriidae</taxon>
        <taxon>Theileria</taxon>
    </lineage>
</organism>
<dbReference type="Pfam" id="PF04560">
    <property type="entry name" value="RNA_pol_Rpb2_7"/>
    <property type="match status" value="1"/>
</dbReference>
<geneLocation type="apicoplast" evidence="19"/>
<evidence type="ECO:0000256" key="13">
    <source>
        <dbReference type="ARBA" id="ARBA00048552"/>
    </source>
</evidence>
<dbReference type="GO" id="GO:0032549">
    <property type="term" value="F:ribonucleoside binding"/>
    <property type="evidence" value="ECO:0007669"/>
    <property type="project" value="InterPro"/>
</dbReference>
<evidence type="ECO:0000256" key="12">
    <source>
        <dbReference type="ARBA" id="ARBA00026088"/>
    </source>
</evidence>
<evidence type="ECO:0000256" key="1">
    <source>
        <dbReference type="ARBA" id="ARBA00004026"/>
    </source>
</evidence>
<keyword evidence="10 19" id="KW-0933">Apicoplast</keyword>
<evidence type="ECO:0000256" key="11">
    <source>
        <dbReference type="ARBA" id="ARBA00023163"/>
    </source>
</evidence>
<dbReference type="EMBL" id="CP102584">
    <property type="protein sequence ID" value="UVC46396.1"/>
    <property type="molecule type" value="Genomic_DNA"/>
</dbReference>
<dbReference type="SUPFAM" id="SSF64484">
    <property type="entry name" value="beta and beta-prime subunits of DNA dependent RNA-polymerase"/>
    <property type="match status" value="1"/>
</dbReference>
<evidence type="ECO:0000259" key="18">
    <source>
        <dbReference type="Pfam" id="PF04565"/>
    </source>
</evidence>
<dbReference type="GO" id="GO:0006351">
    <property type="term" value="P:DNA-templated transcription"/>
    <property type="evidence" value="ECO:0007669"/>
    <property type="project" value="InterPro"/>
</dbReference>
<evidence type="ECO:0000313" key="20">
    <source>
        <dbReference type="Proteomes" id="UP000244811"/>
    </source>
</evidence>
<keyword evidence="9 15" id="KW-0548">Nucleotidyltransferase</keyword>
<comment type="subunit">
    <text evidence="12 15">In plastids the minimal PEP RNA polymerase catalytic core is composed of four subunits: alpha, beta, beta', and beta''. When a (nuclear-encoded) sigma factor is associated with the core the holoenzyme is formed, which can initiate transcription.</text>
</comment>
<dbReference type="InterPro" id="IPR007641">
    <property type="entry name" value="RNA_pol_Rpb2_7"/>
</dbReference>
<dbReference type="Pfam" id="PF04565">
    <property type="entry name" value="RNA_pol_Rpb2_3"/>
    <property type="match status" value="1"/>
</dbReference>
<evidence type="ECO:0000256" key="2">
    <source>
        <dbReference type="ARBA" id="ARBA00004467"/>
    </source>
</evidence>
<dbReference type="InterPro" id="IPR007645">
    <property type="entry name" value="RNA_pol_Rpb2_3"/>
</dbReference>
<dbReference type="AlphaFoldDB" id="A0A976XJH2"/>
<evidence type="ECO:0000256" key="4">
    <source>
        <dbReference type="ARBA" id="ARBA00012418"/>
    </source>
</evidence>
<keyword evidence="11 15" id="KW-0804">Transcription</keyword>
<dbReference type="Gene3D" id="2.40.50.100">
    <property type="match status" value="1"/>
</dbReference>
<sequence length="1004" mass="117728">MYKSDNSVYTNYIDSFLNNLYNLFNYNINYDINNYYGLYSLTNLKPYLNFLTLNPNNLEDNPNNQYLNYNYNSYYTVNIPLKINFNNCGHLYVNYNIINIPKLIQSGDVMLNGYFRIPILYLKLAVKNLFFTFGNNNIYQYLIKLNYNFKLYIYNCDNTIHLYLNSYKICNNLFNIYNTIILKNKYINFITLTNILYLLNLKKIKKYKIFNSLFIFNKFLSNLYIEIFNIFNKLINIKFNKKFMSNNDNLVYKFSDSILDSILKTPRNDTISISNIIKLFIIGEKNENIENNSINTILFKENLLTNPLLHYTNQLNILSYLFDKSKINIFGYTNFSDNKFNISNSVRKIHNDYIGLINILNTSDGETCGLISVLSNNTIFDKYKLKLLSYSSNLLENFTYIDITSKNLNDIIINNFSHSKKNKVFKIKTVEVLENNEFKIVNFNKKLNDKTLHILNVLSITELVIPFLFNNDPCRSLMGSKMHTQALPLLYANNSYVVTNYNSVNNLLSSRFIYSMCDGVIQDVDNSRIIISDDKDRLIYHYLYPFNVVDYNSVLFYKPIVWEGEKVCVGKILAVPNDLKNLEFSIGFNNFVNYSFYDGYEHEDAIIINKDLIVEDILTSISFNVYEDCLYLKKYDCLELIVQKFFKDSGKKNIEEEEIDDYDFYYYKYFLSGEELFFKIKYEIYHYKSTYFNSLLSLLFPLEKILLTKNKGITIKHGGEGRLVKYEILSNYDLKQSNDFNDDLNISYMVLRFFIAKIDRINIGDKLCGRHGNKGVVSKISETIDLPYTFNDSIPYSITSPVGSLARINLGQFLEGVCGYKSLNYNCRTKAPINLFDSYLYSNLYFNILHSSYDFYTNSCLINTINENYLRDFKTGYKLKNFNLLSVPYYLKLMHTSKSKFNYRTIGRYSTVTQQPVEGKNAKGGQKFGEMEIWALEAHGSSYNIQELALLKTNIKLFKKFETTLVCSESFKVLTLELKNILINIDEVNNYKFCSNPKIINYIN</sequence>
<dbReference type="GO" id="GO:0003677">
    <property type="term" value="F:DNA binding"/>
    <property type="evidence" value="ECO:0007669"/>
    <property type="project" value="InterPro"/>
</dbReference>
<dbReference type="Pfam" id="PF00562">
    <property type="entry name" value="RNA_pol_Rpb2_6"/>
    <property type="match status" value="1"/>
</dbReference>
<keyword evidence="8 15" id="KW-0808">Transferase</keyword>
<keyword evidence="6 15" id="KW-0240">DNA-directed RNA polymerase</keyword>
<evidence type="ECO:0000256" key="14">
    <source>
        <dbReference type="RuleBase" id="RU000434"/>
    </source>
</evidence>
<evidence type="ECO:0000256" key="6">
    <source>
        <dbReference type="ARBA" id="ARBA00022478"/>
    </source>
</evidence>
<protein>
    <recommendedName>
        <fullName evidence="5 15">DNA-directed RNA polymerase subunit beta</fullName>
        <ecNumber evidence="4 15">2.7.7.6</ecNumber>
    </recommendedName>
</protein>
<accession>A0A976XJH2</accession>
<reference evidence="19" key="1">
    <citation type="submission" date="2022-07" db="EMBL/GenBank/DDBJ databases">
        <title>Chromosomal assemblies of T. orientalis with long-read sequencing.</title>
        <authorList>
            <person name="Yam J."/>
            <person name="Bogema D.R."/>
            <person name="Micallef M.L."/>
            <person name="Djordjevic S."/>
            <person name="Jenkins C."/>
        </authorList>
    </citation>
    <scope>NUCLEOTIDE SEQUENCE</scope>
    <source>
        <strain evidence="19">Goon Nure</strain>
    </source>
</reference>
<proteinExistence type="inferred from homology"/>
<feature type="domain" description="RNA polymerase Rpb2" evidence="18">
    <location>
        <begin position="312"/>
        <end position="376"/>
    </location>
</feature>
<evidence type="ECO:0000256" key="8">
    <source>
        <dbReference type="ARBA" id="ARBA00022679"/>
    </source>
</evidence>
<keyword evidence="7 19" id="KW-0934">Plastid</keyword>
<dbReference type="InterPro" id="IPR037033">
    <property type="entry name" value="DNA-dir_RNAP_su2_hyb_sf"/>
</dbReference>
<comment type="subcellular location">
    <subcellularLocation>
        <location evidence="2">Plastid</location>
        <location evidence="2">Apicoplast</location>
    </subcellularLocation>
</comment>
<dbReference type="InterPro" id="IPR042107">
    <property type="entry name" value="DNA-dir_RNA_pol_bsu_ext_1_sf"/>
</dbReference>
<dbReference type="InterPro" id="IPR007121">
    <property type="entry name" value="RNA_pol_bsu_CS"/>
</dbReference>
<gene>
    <name evidence="19" type="ORF">MACK_004190</name>
</gene>
<evidence type="ECO:0000256" key="9">
    <source>
        <dbReference type="ARBA" id="ARBA00022695"/>
    </source>
</evidence>
<evidence type="ECO:0000256" key="7">
    <source>
        <dbReference type="ARBA" id="ARBA00022640"/>
    </source>
</evidence>
<evidence type="ECO:0000256" key="5">
    <source>
        <dbReference type="ARBA" id="ARBA00021955"/>
    </source>
</evidence>